<reference evidence="2 3" key="1">
    <citation type="journal article" date="2018" name="Nat. Ecol. Evol.">
        <title>Pezizomycetes genomes reveal the molecular basis of ectomycorrhizal truffle lifestyle.</title>
        <authorList>
            <person name="Murat C."/>
            <person name="Payen T."/>
            <person name="Noel B."/>
            <person name="Kuo A."/>
            <person name="Morin E."/>
            <person name="Chen J."/>
            <person name="Kohler A."/>
            <person name="Krizsan K."/>
            <person name="Balestrini R."/>
            <person name="Da Silva C."/>
            <person name="Montanini B."/>
            <person name="Hainaut M."/>
            <person name="Levati E."/>
            <person name="Barry K.W."/>
            <person name="Belfiori B."/>
            <person name="Cichocki N."/>
            <person name="Clum A."/>
            <person name="Dockter R.B."/>
            <person name="Fauchery L."/>
            <person name="Guy J."/>
            <person name="Iotti M."/>
            <person name="Le Tacon F."/>
            <person name="Lindquist E.A."/>
            <person name="Lipzen A."/>
            <person name="Malagnac F."/>
            <person name="Mello A."/>
            <person name="Molinier V."/>
            <person name="Miyauchi S."/>
            <person name="Poulain J."/>
            <person name="Riccioni C."/>
            <person name="Rubini A."/>
            <person name="Sitrit Y."/>
            <person name="Splivallo R."/>
            <person name="Traeger S."/>
            <person name="Wang M."/>
            <person name="Zifcakova L."/>
            <person name="Wipf D."/>
            <person name="Zambonelli A."/>
            <person name="Paolocci F."/>
            <person name="Nowrousian M."/>
            <person name="Ottonello S."/>
            <person name="Baldrian P."/>
            <person name="Spatafora J.W."/>
            <person name="Henrissat B."/>
            <person name="Nagy L.G."/>
            <person name="Aury J.M."/>
            <person name="Wincker P."/>
            <person name="Grigoriev I.V."/>
            <person name="Bonfante P."/>
            <person name="Martin F.M."/>
        </authorList>
    </citation>
    <scope>NUCLEOTIDE SEQUENCE [LARGE SCALE GENOMIC DNA]</scope>
    <source>
        <strain evidence="2 3">RN42</strain>
    </source>
</reference>
<organism evidence="2 3">
    <name type="scientific">Ascobolus immersus RN42</name>
    <dbReference type="NCBI Taxonomy" id="1160509"/>
    <lineage>
        <taxon>Eukaryota</taxon>
        <taxon>Fungi</taxon>
        <taxon>Dikarya</taxon>
        <taxon>Ascomycota</taxon>
        <taxon>Pezizomycotina</taxon>
        <taxon>Pezizomycetes</taxon>
        <taxon>Pezizales</taxon>
        <taxon>Ascobolaceae</taxon>
        <taxon>Ascobolus</taxon>
    </lineage>
</organism>
<accession>A0A3N4IAT9</accession>
<protein>
    <submittedName>
        <fullName evidence="2">Uncharacterized protein</fullName>
    </submittedName>
</protein>
<evidence type="ECO:0000313" key="2">
    <source>
        <dbReference type="EMBL" id="RPA83203.1"/>
    </source>
</evidence>
<sequence>MQFSTIFTVLASAAMATAAALPAEVTARQVTPAPFNLNLFYGPGAFNTNFQVTQYSIPLLAWYNLGCQFDSCSPAAQHTLTSVLVRRGATELAADVACTFYEFGTADSQVPGQCSGRSLCVKQTVADVGFNAGCVRCTPGSECPRGI</sequence>
<keyword evidence="3" id="KW-1185">Reference proteome</keyword>
<feature type="signal peptide" evidence="1">
    <location>
        <begin position="1"/>
        <end position="19"/>
    </location>
</feature>
<feature type="chain" id="PRO_5018297010" evidence="1">
    <location>
        <begin position="20"/>
        <end position="147"/>
    </location>
</feature>
<keyword evidence="1" id="KW-0732">Signal</keyword>
<dbReference type="EMBL" id="ML119666">
    <property type="protein sequence ID" value="RPA83203.1"/>
    <property type="molecule type" value="Genomic_DNA"/>
</dbReference>
<proteinExistence type="predicted"/>
<gene>
    <name evidence="2" type="ORF">BJ508DRAFT_360645</name>
</gene>
<evidence type="ECO:0000256" key="1">
    <source>
        <dbReference type="SAM" id="SignalP"/>
    </source>
</evidence>
<dbReference type="Proteomes" id="UP000275078">
    <property type="component" value="Unassembled WGS sequence"/>
</dbReference>
<evidence type="ECO:0000313" key="3">
    <source>
        <dbReference type="Proteomes" id="UP000275078"/>
    </source>
</evidence>
<name>A0A3N4IAT9_ASCIM</name>
<dbReference type="AlphaFoldDB" id="A0A3N4IAT9"/>